<sequence length="725" mass="79540">MKKYNSVLKYILVMVTALFITGCVHDDKYGDPDLTGYECKTASYYTDPKNGFTKWTLHDLKLKPQNVAIAENAYVEAYVSSSDETGNIYKTLYVQDAPVNPTDGLTVSLDAVSLYTKFPQGSKVYIQVKDLAMTTYGGVKQLGMITPAGTRVPEKEIKNRIFRDCEIRENIIPKVMAISEMVTLNDDFIGCLIQINNVEFDARALCTQFAPNGVTVDKTIGEGWDSVNKKYLKTAVVRNSGFASFANQIVPAGKGKFVGIFSKFQSSPTSTATYQMYINRVADLDMEGDKDGDGIDEHFARLDGLTSNPCQFSANGLTVKTIAEVKQLNTAANWTEITGDFYIKAQVVANDATNNLYKYVYVEDATGGIRVNMNKLDLFLDQRFRLGKDVYIKLKGLYLKNVNGEIQIGGLFTNSSGTQFGQVEEANMYKSFFDTNTVTRPVVATERTITSLTTADVGRWIKIKDLQFIDGDLGKTYASGTSQTNRTLQDCNGNKILLRTSGQADFGTNTDPRKASATEIEGGKGDVYAIASIFNGTYQLWITRLSDIDLDNPRCDGSIYTPLPVLYKDDFAAGGFSTDWAVVNVTGPNQFWKTSNQGNGTNYYAIMNGFASGNNVNEDWLISKAVSLVGKTKAAVSFTSDVNYSGPALQVYATENYTGDPGTTTWVALPALLDTNNTGFGDWVSSGNVDLSAFLGKNVRIAFKYTSTASAAATWEIDDFKIKGQ</sequence>
<comment type="caution">
    <text evidence="3">The sequence shown here is derived from an EMBL/GenBank/DDBJ whole genome shotgun (WGS) entry which is preliminary data.</text>
</comment>
<reference evidence="3 5" key="2">
    <citation type="submission" date="2018-06" db="EMBL/GenBank/DDBJ databases">
        <authorList>
            <consortium name="Pathogen Informatics"/>
            <person name="Doyle S."/>
        </authorList>
    </citation>
    <scope>NUCLEOTIDE SEQUENCE [LARGE SCALE GENOMIC DNA]</scope>
    <source>
        <strain evidence="3 5">NCTC11212</strain>
    </source>
</reference>
<name>A0AAX2IGS3_9FLAO</name>
<organism evidence="3 5">
    <name type="scientific">Chryseobacterium balustinum</name>
    <dbReference type="NCBI Taxonomy" id="246"/>
    <lineage>
        <taxon>Bacteria</taxon>
        <taxon>Pseudomonadati</taxon>
        <taxon>Bacteroidota</taxon>
        <taxon>Flavobacteriia</taxon>
        <taxon>Flavobacteriales</taxon>
        <taxon>Weeksellaceae</taxon>
        <taxon>Chryseobacterium group</taxon>
        <taxon>Chryseobacterium</taxon>
    </lineage>
</organism>
<reference evidence="2 4" key="1">
    <citation type="submission" date="2017-02" db="EMBL/GenBank/DDBJ databases">
        <authorList>
            <person name="Varghese N."/>
            <person name="Submissions S."/>
        </authorList>
    </citation>
    <scope>NUCLEOTIDE SEQUENCE [LARGE SCALE GENOMIC DNA]</scope>
    <source>
        <strain evidence="2 4">DSM 16775</strain>
    </source>
</reference>
<feature type="domain" description="DUF5689" evidence="1">
    <location>
        <begin position="64"/>
        <end position="283"/>
    </location>
</feature>
<dbReference type="Gene3D" id="2.60.120.200">
    <property type="match status" value="1"/>
</dbReference>
<protein>
    <recommendedName>
        <fullName evidence="1">DUF5689 domain-containing protein</fullName>
    </recommendedName>
</protein>
<evidence type="ECO:0000313" key="5">
    <source>
        <dbReference type="Proteomes" id="UP000251937"/>
    </source>
</evidence>
<dbReference type="RefSeq" id="WP_079463666.1">
    <property type="nucleotide sequence ID" value="NZ_CP033934.1"/>
</dbReference>
<keyword evidence="4" id="KW-1185">Reference proteome</keyword>
<dbReference type="Proteomes" id="UP000251937">
    <property type="component" value="Unassembled WGS sequence"/>
</dbReference>
<evidence type="ECO:0000313" key="3">
    <source>
        <dbReference type="EMBL" id="SQA87845.1"/>
    </source>
</evidence>
<dbReference type="Proteomes" id="UP000190669">
    <property type="component" value="Unassembled WGS sequence"/>
</dbReference>
<dbReference type="EMBL" id="FUZE01000001">
    <property type="protein sequence ID" value="SKB39917.1"/>
    <property type="molecule type" value="Genomic_DNA"/>
</dbReference>
<dbReference type="Pfam" id="PF18942">
    <property type="entry name" value="DUF5689"/>
    <property type="match status" value="2"/>
</dbReference>
<accession>A0AAX2IGS3</accession>
<evidence type="ECO:0000259" key="1">
    <source>
        <dbReference type="Pfam" id="PF18942"/>
    </source>
</evidence>
<proteinExistence type="predicted"/>
<dbReference type="InterPro" id="IPR043744">
    <property type="entry name" value="DUF5689"/>
</dbReference>
<evidence type="ECO:0000313" key="4">
    <source>
        <dbReference type="Proteomes" id="UP000190669"/>
    </source>
</evidence>
<dbReference type="KEGG" id="cbp:EB354_18695"/>
<gene>
    <name evidence="3" type="ORF">NCTC11212_00716</name>
    <name evidence="2" type="ORF">SAMN05421800_101421</name>
</gene>
<dbReference type="EMBL" id="UAVR01000005">
    <property type="protein sequence ID" value="SQA87845.1"/>
    <property type="molecule type" value="Genomic_DNA"/>
</dbReference>
<evidence type="ECO:0000313" key="2">
    <source>
        <dbReference type="EMBL" id="SKB39917.1"/>
    </source>
</evidence>
<feature type="domain" description="DUF5689" evidence="1">
    <location>
        <begin position="318"/>
        <end position="548"/>
    </location>
</feature>
<dbReference type="NCBIfam" id="NF038128">
    <property type="entry name" value="choice_anch_J"/>
    <property type="match status" value="1"/>
</dbReference>
<dbReference type="AlphaFoldDB" id="A0AAX2IGS3"/>
<dbReference type="PROSITE" id="PS51257">
    <property type="entry name" value="PROKAR_LIPOPROTEIN"/>
    <property type="match status" value="1"/>
</dbReference>